<organism evidence="2 3">
    <name type="scientific">Paraglomus occultum</name>
    <dbReference type="NCBI Taxonomy" id="144539"/>
    <lineage>
        <taxon>Eukaryota</taxon>
        <taxon>Fungi</taxon>
        <taxon>Fungi incertae sedis</taxon>
        <taxon>Mucoromycota</taxon>
        <taxon>Glomeromycotina</taxon>
        <taxon>Glomeromycetes</taxon>
        <taxon>Paraglomerales</taxon>
        <taxon>Paraglomeraceae</taxon>
        <taxon>Paraglomus</taxon>
    </lineage>
</organism>
<feature type="region of interest" description="Disordered" evidence="1">
    <location>
        <begin position="188"/>
        <end position="223"/>
    </location>
</feature>
<evidence type="ECO:0000313" key="2">
    <source>
        <dbReference type="EMBL" id="CAG8468510.1"/>
    </source>
</evidence>
<feature type="compositionally biased region" description="Polar residues" evidence="1">
    <location>
        <begin position="152"/>
        <end position="162"/>
    </location>
</feature>
<name>A0A9N8Z0S4_9GLOM</name>
<dbReference type="AlphaFoldDB" id="A0A9N8Z0S4"/>
<accession>A0A9N8Z0S4</accession>
<dbReference type="EMBL" id="CAJVPJ010000058">
    <property type="protein sequence ID" value="CAG8468510.1"/>
    <property type="molecule type" value="Genomic_DNA"/>
</dbReference>
<keyword evidence="3" id="KW-1185">Reference proteome</keyword>
<proteinExistence type="predicted"/>
<evidence type="ECO:0000313" key="3">
    <source>
        <dbReference type="Proteomes" id="UP000789572"/>
    </source>
</evidence>
<feature type="region of interest" description="Disordered" evidence="1">
    <location>
        <begin position="149"/>
        <end position="169"/>
    </location>
</feature>
<reference evidence="2" key="1">
    <citation type="submission" date="2021-06" db="EMBL/GenBank/DDBJ databases">
        <authorList>
            <person name="Kallberg Y."/>
            <person name="Tangrot J."/>
            <person name="Rosling A."/>
        </authorList>
    </citation>
    <scope>NUCLEOTIDE SEQUENCE</scope>
    <source>
        <strain evidence="2">IA702</strain>
    </source>
</reference>
<feature type="compositionally biased region" description="Polar residues" evidence="1">
    <location>
        <begin position="211"/>
        <end position="223"/>
    </location>
</feature>
<sequence>MCVYLLAYGHYVLCQMFGSKPPGKYSRLIPCMLFPVSVEMFKSIITEYLNNIKYGNWTIISILIQILGKILSDFEKSFSTAEVKEFIDKLRAEQEEREFDRAFQVDVTSACTVKALRGYCTNRTIINELKNDKCEYGEASTRELRNIAPVDHNNSSSETIFSDSDDEGDKSVSVSRLTKRFLDNAETSPPKRLIKEMHEQDSESNDDFYPNSVNSDSEGQVDGCTTPTPYSIEDLAEDEKLIITDASSQIPLSSSEFDMYINDVNISAGFRTYIDKAVSLAKTKGLYVEMKFYHCHQYLFLYRTHTRLIC</sequence>
<evidence type="ECO:0000256" key="1">
    <source>
        <dbReference type="SAM" id="MobiDB-lite"/>
    </source>
</evidence>
<comment type="caution">
    <text evidence="2">The sequence shown here is derived from an EMBL/GenBank/DDBJ whole genome shotgun (WGS) entry which is preliminary data.</text>
</comment>
<dbReference type="OrthoDB" id="2390600at2759"/>
<protein>
    <submittedName>
        <fullName evidence="2">6191_t:CDS:1</fullName>
    </submittedName>
</protein>
<gene>
    <name evidence="2" type="ORF">POCULU_LOCUS921</name>
</gene>
<dbReference type="Proteomes" id="UP000789572">
    <property type="component" value="Unassembled WGS sequence"/>
</dbReference>